<sequence>MPALTSVSSGLRDGDDGDALCSLPLQQRRGTSHLNLVGTSRGDLDHPEEIHGTNGSDKELGCASGHRVSSQAPSGGLDHLKIYDNHLQFCFKGIGEVEEANCFSFFFLQSKEKQNKTQRKD</sequence>
<evidence type="ECO:0000313" key="3">
    <source>
        <dbReference type="Proteomes" id="UP000327157"/>
    </source>
</evidence>
<reference evidence="2 3" key="3">
    <citation type="submission" date="2019-11" db="EMBL/GenBank/DDBJ databases">
        <title>A de novo genome assembly of a pear dwarfing rootstock.</title>
        <authorList>
            <person name="Wang F."/>
            <person name="Wang J."/>
            <person name="Li S."/>
            <person name="Zhang Y."/>
            <person name="Fang M."/>
            <person name="Ma L."/>
            <person name="Zhao Y."/>
            <person name="Jiang S."/>
        </authorList>
    </citation>
    <scope>NUCLEOTIDE SEQUENCE [LARGE SCALE GENOMIC DNA]</scope>
    <source>
        <strain evidence="2">S2</strain>
        <tissue evidence="2">Leaf</tissue>
    </source>
</reference>
<feature type="compositionally biased region" description="Basic and acidic residues" evidence="1">
    <location>
        <begin position="42"/>
        <end position="60"/>
    </location>
</feature>
<evidence type="ECO:0000313" key="2">
    <source>
        <dbReference type="EMBL" id="KAB2608486.1"/>
    </source>
</evidence>
<accession>A0A5N5FZF4</accession>
<organism evidence="2 3">
    <name type="scientific">Pyrus ussuriensis x Pyrus communis</name>
    <dbReference type="NCBI Taxonomy" id="2448454"/>
    <lineage>
        <taxon>Eukaryota</taxon>
        <taxon>Viridiplantae</taxon>
        <taxon>Streptophyta</taxon>
        <taxon>Embryophyta</taxon>
        <taxon>Tracheophyta</taxon>
        <taxon>Spermatophyta</taxon>
        <taxon>Magnoliopsida</taxon>
        <taxon>eudicotyledons</taxon>
        <taxon>Gunneridae</taxon>
        <taxon>Pentapetalae</taxon>
        <taxon>rosids</taxon>
        <taxon>fabids</taxon>
        <taxon>Rosales</taxon>
        <taxon>Rosaceae</taxon>
        <taxon>Amygdaloideae</taxon>
        <taxon>Maleae</taxon>
        <taxon>Pyrus</taxon>
    </lineage>
</organism>
<protein>
    <submittedName>
        <fullName evidence="2">Uncharacterized protein</fullName>
    </submittedName>
</protein>
<evidence type="ECO:0000256" key="1">
    <source>
        <dbReference type="SAM" id="MobiDB-lite"/>
    </source>
</evidence>
<reference evidence="2 3" key="1">
    <citation type="submission" date="2019-09" db="EMBL/GenBank/DDBJ databases">
        <authorList>
            <person name="Ou C."/>
        </authorList>
    </citation>
    <scope>NUCLEOTIDE SEQUENCE [LARGE SCALE GENOMIC DNA]</scope>
    <source>
        <strain evidence="2">S2</strain>
        <tissue evidence="2">Leaf</tissue>
    </source>
</reference>
<gene>
    <name evidence="2" type="ORF">D8674_011654</name>
</gene>
<reference evidence="3" key="2">
    <citation type="submission" date="2019-10" db="EMBL/GenBank/DDBJ databases">
        <title>A de novo genome assembly of a pear dwarfing rootstock.</title>
        <authorList>
            <person name="Wang F."/>
            <person name="Wang J."/>
            <person name="Li S."/>
            <person name="Zhang Y."/>
            <person name="Fang M."/>
            <person name="Ma L."/>
            <person name="Zhao Y."/>
            <person name="Jiang S."/>
        </authorList>
    </citation>
    <scope>NUCLEOTIDE SEQUENCE [LARGE SCALE GENOMIC DNA]</scope>
</reference>
<dbReference type="Proteomes" id="UP000327157">
    <property type="component" value="Chromosome 14"/>
</dbReference>
<feature type="region of interest" description="Disordered" evidence="1">
    <location>
        <begin position="32"/>
        <end position="76"/>
    </location>
</feature>
<keyword evidence="3" id="KW-1185">Reference proteome</keyword>
<proteinExistence type="predicted"/>
<dbReference type="AlphaFoldDB" id="A0A5N5FZF4"/>
<dbReference type="EMBL" id="SMOL01000553">
    <property type="protein sequence ID" value="KAB2608486.1"/>
    <property type="molecule type" value="Genomic_DNA"/>
</dbReference>
<name>A0A5N5FZF4_9ROSA</name>
<comment type="caution">
    <text evidence="2">The sequence shown here is derived from an EMBL/GenBank/DDBJ whole genome shotgun (WGS) entry which is preliminary data.</text>
</comment>